<dbReference type="EMBL" id="FNAG01000002">
    <property type="protein sequence ID" value="SDD35419.1"/>
    <property type="molecule type" value="Genomic_DNA"/>
</dbReference>
<accession>A0A1G6U253</accession>
<dbReference type="SUPFAM" id="SSF51126">
    <property type="entry name" value="Pectin lyase-like"/>
    <property type="match status" value="1"/>
</dbReference>
<evidence type="ECO:0000313" key="2">
    <source>
        <dbReference type="EMBL" id="SDD35419.1"/>
    </source>
</evidence>
<dbReference type="RefSeq" id="WP_091239762.1">
    <property type="nucleotide sequence ID" value="NZ_FNAG01000002.1"/>
</dbReference>
<evidence type="ECO:0008006" key="4">
    <source>
        <dbReference type="Google" id="ProtNLM"/>
    </source>
</evidence>
<keyword evidence="1" id="KW-0732">Signal</keyword>
<gene>
    <name evidence="2" type="ORF">SAMN04488509_102125</name>
</gene>
<dbReference type="Proteomes" id="UP000199603">
    <property type="component" value="Unassembled WGS sequence"/>
</dbReference>
<proteinExistence type="predicted"/>
<name>A0A1G6U253_9GAMM</name>
<sequence length="635" mass="65311">MRSLSPALLACIASLALPAQAETYRVGPAGDPACTHTDLQAAMNAAASTPAIGTHRILIALPEVARTPAFHYESAFSLVNPQANVSIEGGFATCSANTPDLNLGWTTLRISPGSQGRVLGIDNSGSLRTVTLRNLRLSFGDTTAPLTFPTNNPPHGGGLRVRGAVRLRLEDSVIRENRSVYGGGVAVLGGAELRLLDSVIDNNFASGASGRGGGIYCADPNSSVHIDEGQIVLNQSANNGGGAYLDACAGLFGGTPDAQSSQGRAQASISENRANGVGSASGLGGGIYNDRSQVVFFEADRHAYSLLMHDNEGQRGGALYAVGDAVNLARVDLRNGAFIANSARDRGGVVFSSGRVEIDVEHGRAGACRLDATLGGVAYQLEGCSLLAYNRALANGSPSTSGGGVLQALNTSGGSASINIRRSLIAHNEDSGRAAVAYASNAVLNLSGSILHDNRALGTGTGFLTPSLIQLFGGGPHFLRHATVVANPLLQMALLDGTSLDIAGSIVHGSSMRVFRAANGGSLTHRGCLLIHPAQSDATLLEEVSPGFFTEGVFQSDPALGPDFTPTPASRAIDACSGSRGGGGFDYRLGSRDIDVPAVVNYPFPALEPGAFVADLGAIELRDLGPIFKNGFETP</sequence>
<organism evidence="2 3">
    <name type="scientific">Aquimonas voraii</name>
    <dbReference type="NCBI Taxonomy" id="265719"/>
    <lineage>
        <taxon>Bacteria</taxon>
        <taxon>Pseudomonadati</taxon>
        <taxon>Pseudomonadota</taxon>
        <taxon>Gammaproteobacteria</taxon>
        <taxon>Lysobacterales</taxon>
        <taxon>Lysobacteraceae</taxon>
        <taxon>Aquimonas</taxon>
    </lineage>
</organism>
<dbReference type="STRING" id="265719.SAMN04488509_102125"/>
<dbReference type="PANTHER" id="PTHR11319">
    <property type="entry name" value="G PROTEIN-COUPLED RECEPTOR-RELATED"/>
    <property type="match status" value="1"/>
</dbReference>
<feature type="signal peptide" evidence="1">
    <location>
        <begin position="1"/>
        <end position="21"/>
    </location>
</feature>
<dbReference type="PANTHER" id="PTHR11319:SF35">
    <property type="entry name" value="OUTER MEMBRANE PROTEIN PMPC-RELATED"/>
    <property type="match status" value="1"/>
</dbReference>
<dbReference type="InterPro" id="IPR011050">
    <property type="entry name" value="Pectin_lyase_fold/virulence"/>
</dbReference>
<protein>
    <recommendedName>
        <fullName evidence="4">Polymorphic outer membrane protein repeat-containing protein</fullName>
    </recommendedName>
</protein>
<evidence type="ECO:0000256" key="1">
    <source>
        <dbReference type="SAM" id="SignalP"/>
    </source>
</evidence>
<evidence type="ECO:0000313" key="3">
    <source>
        <dbReference type="Proteomes" id="UP000199603"/>
    </source>
</evidence>
<feature type="chain" id="PRO_5011775256" description="Polymorphic outer membrane protein repeat-containing protein" evidence="1">
    <location>
        <begin position="22"/>
        <end position="635"/>
    </location>
</feature>
<dbReference type="AlphaFoldDB" id="A0A1G6U253"/>
<keyword evidence="3" id="KW-1185">Reference proteome</keyword>
<reference evidence="2 3" key="1">
    <citation type="submission" date="2016-10" db="EMBL/GenBank/DDBJ databases">
        <authorList>
            <person name="de Groot N.N."/>
        </authorList>
    </citation>
    <scope>NUCLEOTIDE SEQUENCE [LARGE SCALE GENOMIC DNA]</scope>
    <source>
        <strain evidence="2 3">DSM 16957</strain>
    </source>
</reference>